<organism evidence="1 2">
    <name type="scientific">Hymenobacter roseosalivarius DSM 11622</name>
    <dbReference type="NCBI Taxonomy" id="645990"/>
    <lineage>
        <taxon>Bacteria</taxon>
        <taxon>Pseudomonadati</taxon>
        <taxon>Bacteroidota</taxon>
        <taxon>Cytophagia</taxon>
        <taxon>Cytophagales</taxon>
        <taxon>Hymenobacteraceae</taxon>
        <taxon>Hymenobacter</taxon>
    </lineage>
</organism>
<sequence length="44" mass="4788">MRTGTATRIHSPQPLVLEQTSKHGFHGALAQELHALPLLALLTM</sequence>
<gene>
    <name evidence="1" type="ORF">SAMN00120144_3715</name>
</gene>
<reference evidence="1 2" key="1">
    <citation type="submission" date="2017-04" db="EMBL/GenBank/DDBJ databases">
        <authorList>
            <person name="Afonso C.L."/>
            <person name="Miller P.J."/>
            <person name="Scott M.A."/>
            <person name="Spackman E."/>
            <person name="Goraichik I."/>
            <person name="Dimitrov K.M."/>
            <person name="Suarez D.L."/>
            <person name="Swayne D.E."/>
        </authorList>
    </citation>
    <scope>NUCLEOTIDE SEQUENCE [LARGE SCALE GENOMIC DNA]</scope>
    <source>
        <strain evidence="1 2">DSM 11622</strain>
    </source>
</reference>
<name>A0A1W1W2E3_9BACT</name>
<protein>
    <submittedName>
        <fullName evidence="1">Uncharacterized protein</fullName>
    </submittedName>
</protein>
<keyword evidence="2" id="KW-1185">Reference proteome</keyword>
<dbReference type="AlphaFoldDB" id="A0A1W1W2E3"/>
<evidence type="ECO:0000313" key="2">
    <source>
        <dbReference type="Proteomes" id="UP000192266"/>
    </source>
</evidence>
<proteinExistence type="predicted"/>
<evidence type="ECO:0000313" key="1">
    <source>
        <dbReference type="EMBL" id="SMB99640.1"/>
    </source>
</evidence>
<dbReference type="EMBL" id="FWWW01000092">
    <property type="protein sequence ID" value="SMB99640.1"/>
    <property type="molecule type" value="Genomic_DNA"/>
</dbReference>
<accession>A0A1W1W2E3</accession>
<dbReference type="Proteomes" id="UP000192266">
    <property type="component" value="Unassembled WGS sequence"/>
</dbReference>